<feature type="compositionally biased region" description="Polar residues" evidence="1">
    <location>
        <begin position="89"/>
        <end position="101"/>
    </location>
</feature>
<name>A0A7T8GML4_CALRO</name>
<reference evidence="3" key="1">
    <citation type="submission" date="2021-01" db="EMBL/GenBank/DDBJ databases">
        <title>Caligus Genome Assembly.</title>
        <authorList>
            <person name="Gallardo-Escarate C."/>
        </authorList>
    </citation>
    <scope>NUCLEOTIDE SEQUENCE [LARGE SCALE GENOMIC DNA]</scope>
</reference>
<sequence>MSIPRALVPSGTGLLYLNIIKGTSSDTITYSLFFFSAFDELPDPYALLTFEDALKEEKDVPPPPGAGGDKKAKRKKRKPKIPQQPPPNNNGLTPSANKEER</sequence>
<feature type="region of interest" description="Disordered" evidence="1">
    <location>
        <begin position="55"/>
        <end position="101"/>
    </location>
</feature>
<proteinExistence type="predicted"/>
<evidence type="ECO:0000313" key="2">
    <source>
        <dbReference type="EMBL" id="QQP34579.1"/>
    </source>
</evidence>
<keyword evidence="3" id="KW-1185">Reference proteome</keyword>
<organism evidence="2 3">
    <name type="scientific">Caligus rogercresseyi</name>
    <name type="common">Sea louse</name>
    <dbReference type="NCBI Taxonomy" id="217165"/>
    <lineage>
        <taxon>Eukaryota</taxon>
        <taxon>Metazoa</taxon>
        <taxon>Ecdysozoa</taxon>
        <taxon>Arthropoda</taxon>
        <taxon>Crustacea</taxon>
        <taxon>Multicrustacea</taxon>
        <taxon>Hexanauplia</taxon>
        <taxon>Copepoda</taxon>
        <taxon>Siphonostomatoida</taxon>
        <taxon>Caligidae</taxon>
        <taxon>Caligus</taxon>
    </lineage>
</organism>
<dbReference type="EMBL" id="CP045906">
    <property type="protein sequence ID" value="QQP34579.1"/>
    <property type="molecule type" value="Genomic_DNA"/>
</dbReference>
<accession>A0A7T8GML4</accession>
<dbReference type="Proteomes" id="UP000595437">
    <property type="component" value="Chromosome 17"/>
</dbReference>
<feature type="non-terminal residue" evidence="2">
    <location>
        <position position="1"/>
    </location>
</feature>
<gene>
    <name evidence="2" type="ORF">FKW44_022507</name>
</gene>
<dbReference type="AlphaFoldDB" id="A0A7T8GML4"/>
<evidence type="ECO:0000256" key="1">
    <source>
        <dbReference type="SAM" id="MobiDB-lite"/>
    </source>
</evidence>
<evidence type="ECO:0000313" key="3">
    <source>
        <dbReference type="Proteomes" id="UP000595437"/>
    </source>
</evidence>
<feature type="compositionally biased region" description="Basic residues" evidence="1">
    <location>
        <begin position="71"/>
        <end position="80"/>
    </location>
</feature>
<protein>
    <submittedName>
        <fullName evidence="2">Uncharacterized protein</fullName>
    </submittedName>
</protein>